<feature type="transmembrane region" description="Helical" evidence="1">
    <location>
        <begin position="12"/>
        <end position="33"/>
    </location>
</feature>
<keyword evidence="1" id="KW-1133">Transmembrane helix</keyword>
<dbReference type="EMBL" id="UINC01197411">
    <property type="protein sequence ID" value="SVE14885.1"/>
    <property type="molecule type" value="Genomic_DNA"/>
</dbReference>
<organism evidence="3">
    <name type="scientific">marine metagenome</name>
    <dbReference type="NCBI Taxonomy" id="408172"/>
    <lineage>
        <taxon>unclassified sequences</taxon>
        <taxon>metagenomes</taxon>
        <taxon>ecological metagenomes</taxon>
    </lineage>
</organism>
<dbReference type="InterPro" id="IPR051311">
    <property type="entry name" value="DedA_domain"/>
</dbReference>
<feature type="domain" description="VTT" evidence="2">
    <location>
        <begin position="35"/>
        <end position="155"/>
    </location>
</feature>
<dbReference type="GO" id="GO:0005886">
    <property type="term" value="C:plasma membrane"/>
    <property type="evidence" value="ECO:0007669"/>
    <property type="project" value="TreeGrafter"/>
</dbReference>
<name>A0A383B626_9ZZZZ</name>
<proteinExistence type="predicted"/>
<gene>
    <name evidence="3" type="ORF">METZ01_LOCUS467739</name>
</gene>
<dbReference type="PANTHER" id="PTHR42709:SF11">
    <property type="entry name" value="DEDA FAMILY PROTEIN"/>
    <property type="match status" value="1"/>
</dbReference>
<dbReference type="Pfam" id="PF09335">
    <property type="entry name" value="VTT_dom"/>
    <property type="match status" value="1"/>
</dbReference>
<feature type="transmembrane region" description="Helical" evidence="1">
    <location>
        <begin position="101"/>
        <end position="122"/>
    </location>
</feature>
<dbReference type="AlphaFoldDB" id="A0A383B626"/>
<reference evidence="3" key="1">
    <citation type="submission" date="2018-05" db="EMBL/GenBank/DDBJ databases">
        <authorList>
            <person name="Lanie J.A."/>
            <person name="Ng W.-L."/>
            <person name="Kazmierczak K.M."/>
            <person name="Andrzejewski T.M."/>
            <person name="Davidsen T.M."/>
            <person name="Wayne K.J."/>
            <person name="Tettelin H."/>
            <person name="Glass J.I."/>
            <person name="Rusch D."/>
            <person name="Podicherti R."/>
            <person name="Tsui H.-C.T."/>
            <person name="Winkler M.E."/>
        </authorList>
    </citation>
    <scope>NUCLEOTIDE SEQUENCE</scope>
</reference>
<feature type="transmembrane region" description="Helical" evidence="1">
    <location>
        <begin position="53"/>
        <end position="78"/>
    </location>
</feature>
<keyword evidence="1" id="KW-0472">Membrane</keyword>
<keyword evidence="1" id="KW-0812">Transmembrane</keyword>
<evidence type="ECO:0000313" key="3">
    <source>
        <dbReference type="EMBL" id="SVE14885.1"/>
    </source>
</evidence>
<feature type="non-terminal residue" evidence="3">
    <location>
        <position position="200"/>
    </location>
</feature>
<feature type="transmembrane region" description="Helical" evidence="1">
    <location>
        <begin position="134"/>
        <end position="159"/>
    </location>
</feature>
<evidence type="ECO:0000256" key="1">
    <source>
        <dbReference type="SAM" id="Phobius"/>
    </source>
</evidence>
<dbReference type="InterPro" id="IPR032816">
    <property type="entry name" value="VTT_dom"/>
</dbReference>
<dbReference type="PANTHER" id="PTHR42709">
    <property type="entry name" value="ALKALINE PHOSPHATASE LIKE PROTEIN"/>
    <property type="match status" value="1"/>
</dbReference>
<sequence length="200" mass="22680">MLRRIYGWTFELAAHKHALLALAFVSFLESSIFPIPPDIMLIPMVLATRDRAWVIASVCTASSVLGGMAGYGIGAFLFDQIGEPILNFYQYNSKFQEFQKVYTNWGAWAVFIAGVTPFPYKVITILSGATHLDFGIFSISSLIARGLRFFVVTALLWYLGESIREFIERRLGFLFLFFVVLLLCGYLFVKFLLCRPRTNS</sequence>
<feature type="transmembrane region" description="Helical" evidence="1">
    <location>
        <begin position="171"/>
        <end position="193"/>
    </location>
</feature>
<evidence type="ECO:0000259" key="2">
    <source>
        <dbReference type="Pfam" id="PF09335"/>
    </source>
</evidence>
<protein>
    <recommendedName>
        <fullName evidence="2">VTT domain-containing protein</fullName>
    </recommendedName>
</protein>
<accession>A0A383B626</accession>